<dbReference type="InterPro" id="IPR000626">
    <property type="entry name" value="Ubiquitin-like_dom"/>
</dbReference>
<dbReference type="SUPFAM" id="SSF54236">
    <property type="entry name" value="Ubiquitin-like"/>
    <property type="match status" value="1"/>
</dbReference>
<proteinExistence type="predicted"/>
<protein>
    <recommendedName>
        <fullName evidence="2">Ubiquitin-like domain-containing protein</fullName>
    </recommendedName>
</protein>
<dbReference type="PROSITE" id="PS50053">
    <property type="entry name" value="UBIQUITIN_2"/>
    <property type="match status" value="1"/>
</dbReference>
<dbReference type="PANTHER" id="PTHR41749:SF1">
    <property type="entry name" value="UBIQUITIN-LIKE DOMAIN-CONTAINING PROTEIN"/>
    <property type="match status" value="1"/>
</dbReference>
<feature type="compositionally biased region" description="Low complexity" evidence="1">
    <location>
        <begin position="54"/>
        <end position="64"/>
    </location>
</feature>
<dbReference type="InterPro" id="IPR029071">
    <property type="entry name" value="Ubiquitin-like_domsf"/>
</dbReference>
<feature type="compositionally biased region" description="Low complexity" evidence="1">
    <location>
        <begin position="1"/>
        <end position="14"/>
    </location>
</feature>
<dbReference type="CDD" id="cd17039">
    <property type="entry name" value="Ubl_ubiquitin_like"/>
    <property type="match status" value="1"/>
</dbReference>
<feature type="domain" description="Ubiquitin-like" evidence="2">
    <location>
        <begin position="78"/>
        <end position="136"/>
    </location>
</feature>
<feature type="compositionally biased region" description="Basic and acidic residues" evidence="1">
    <location>
        <begin position="15"/>
        <end position="33"/>
    </location>
</feature>
<reference evidence="3 4" key="1">
    <citation type="journal article" date="2018" name="Genome Biol. Evol.">
        <title>Multiple Roots of Fruiting Body Formation in Amoebozoa.</title>
        <authorList>
            <person name="Hillmann F."/>
            <person name="Forbes G."/>
            <person name="Novohradska S."/>
            <person name="Ferling I."/>
            <person name="Riege K."/>
            <person name="Groth M."/>
            <person name="Westermann M."/>
            <person name="Marz M."/>
            <person name="Spaller T."/>
            <person name="Winckler T."/>
            <person name="Schaap P."/>
            <person name="Glockner G."/>
        </authorList>
    </citation>
    <scope>NUCLEOTIDE SEQUENCE [LARGE SCALE GENOMIC DNA]</scope>
    <source>
        <strain evidence="3 4">Jena</strain>
    </source>
</reference>
<evidence type="ECO:0000313" key="3">
    <source>
        <dbReference type="EMBL" id="PRP75556.1"/>
    </source>
</evidence>
<gene>
    <name evidence="3" type="ORF">PROFUN_09042</name>
</gene>
<evidence type="ECO:0000259" key="2">
    <source>
        <dbReference type="PROSITE" id="PS50053"/>
    </source>
</evidence>
<evidence type="ECO:0000256" key="1">
    <source>
        <dbReference type="SAM" id="MobiDB-lite"/>
    </source>
</evidence>
<keyword evidence="4" id="KW-1185">Reference proteome</keyword>
<dbReference type="Gene3D" id="3.10.20.90">
    <property type="entry name" value="Phosphatidylinositol 3-kinase Catalytic Subunit, Chain A, domain 1"/>
    <property type="match status" value="1"/>
</dbReference>
<feature type="region of interest" description="Disordered" evidence="1">
    <location>
        <begin position="1"/>
        <end position="64"/>
    </location>
</feature>
<dbReference type="Proteomes" id="UP000241769">
    <property type="component" value="Unassembled WGS sequence"/>
</dbReference>
<organism evidence="3 4">
    <name type="scientific">Planoprotostelium fungivorum</name>
    <dbReference type="NCBI Taxonomy" id="1890364"/>
    <lineage>
        <taxon>Eukaryota</taxon>
        <taxon>Amoebozoa</taxon>
        <taxon>Evosea</taxon>
        <taxon>Variosea</taxon>
        <taxon>Cavosteliida</taxon>
        <taxon>Cavosteliaceae</taxon>
        <taxon>Planoprotostelium</taxon>
    </lineage>
</organism>
<dbReference type="EMBL" id="MDYQ01000378">
    <property type="protein sequence ID" value="PRP75556.1"/>
    <property type="molecule type" value="Genomic_DNA"/>
</dbReference>
<comment type="caution">
    <text evidence="3">The sequence shown here is derived from an EMBL/GenBank/DDBJ whole genome shotgun (WGS) entry which is preliminary data.</text>
</comment>
<name>A0A2P6MV84_9EUKA</name>
<dbReference type="PANTHER" id="PTHR41749">
    <property type="entry name" value="UBIQUITIN-LIKE DOMAIN-CONTAINING PROTEIN"/>
    <property type="match status" value="1"/>
</dbReference>
<dbReference type="InParanoid" id="A0A2P6MV84"/>
<evidence type="ECO:0000313" key="4">
    <source>
        <dbReference type="Proteomes" id="UP000241769"/>
    </source>
</evidence>
<accession>A0A2P6MV84</accession>
<dbReference type="AlphaFoldDB" id="A0A2P6MV84"/>
<sequence>MSSFGSKLKLSLSAKPKDKSSDEPADDAPERLVKPHFSPLLQRASAQHAGRPASPSLDLSRNSSSSSFFEESDIFEEIPVTLELFDGRSLTKEVEIGETVLGLKRILYDLFHIPFDTITLYLDGKAMLDPLSLNDFPSIVEQNKAVIQVKVKPRDDEE</sequence>